<dbReference type="RefSeq" id="WP_048383188.1">
    <property type="nucleotide sequence ID" value="NZ_FNRS01000001.1"/>
</dbReference>
<dbReference type="OrthoDB" id="9086880at2"/>
<protein>
    <recommendedName>
        <fullName evidence="5">Phage-like protein</fullName>
    </recommendedName>
</protein>
<dbReference type="AlphaFoldDB" id="A0A0J6JHV4"/>
<evidence type="ECO:0000313" key="1">
    <source>
        <dbReference type="EMBL" id="KMM83322.1"/>
    </source>
</evidence>
<comment type="caution">
    <text evidence="1">The sequence shown here is derived from an EMBL/GenBank/DDBJ whole genome shotgun (WGS) entry which is preliminary data.</text>
</comment>
<keyword evidence="4" id="KW-1185">Reference proteome</keyword>
<evidence type="ECO:0008006" key="5">
    <source>
        <dbReference type="Google" id="ProtNLM"/>
    </source>
</evidence>
<evidence type="ECO:0000313" key="3">
    <source>
        <dbReference type="Proteomes" id="UP000036395"/>
    </source>
</evidence>
<dbReference type="Proteomes" id="UP000183155">
    <property type="component" value="Unassembled WGS sequence"/>
</dbReference>
<proteinExistence type="predicted"/>
<evidence type="ECO:0000313" key="2">
    <source>
        <dbReference type="EMBL" id="SEC70980.1"/>
    </source>
</evidence>
<sequence length="222" mass="24780">MSIGSFSENRASSGMFNIQVSAEDMKAFADLATLVPKAAANAQRRAINKTLGWLSTHIARAVGKQERIAVKAVRQRLRSYPVEGGGKARGKLWFGINPLEASRSGRPRQTKAGVSVGSRRYRGAFFKKVYGNQADIWIRTASKHFDRADYPDSEVTSQTGASSGFVGENSDRFPLAKAKISLDSVRPHFEAWSRKADERLLQILRQEMNFELQKYLKGTRRV</sequence>
<organism evidence="1 3">
    <name type="scientific">Pseudomonas taetrolens</name>
    <dbReference type="NCBI Taxonomy" id="47884"/>
    <lineage>
        <taxon>Bacteria</taxon>
        <taxon>Pseudomonadati</taxon>
        <taxon>Pseudomonadota</taxon>
        <taxon>Gammaproteobacteria</taxon>
        <taxon>Pseudomonadales</taxon>
        <taxon>Pseudomonadaceae</taxon>
        <taxon>Pseudomonas</taxon>
    </lineage>
</organism>
<gene>
    <name evidence="2" type="ORF">SAMN04490203_2956</name>
    <name evidence="1" type="ORF">TU78_19240</name>
</gene>
<dbReference type="PATRIC" id="fig|47884.3.peg.4349"/>
<dbReference type="EMBL" id="JYLA01000008">
    <property type="protein sequence ID" value="KMM83322.1"/>
    <property type="molecule type" value="Genomic_DNA"/>
</dbReference>
<reference evidence="2 4" key="2">
    <citation type="submission" date="2016-10" db="EMBL/GenBank/DDBJ databases">
        <authorList>
            <person name="Varghese N."/>
            <person name="Submissions S."/>
        </authorList>
    </citation>
    <scope>NUCLEOTIDE SEQUENCE [LARGE SCALE GENOMIC DNA]</scope>
    <source>
        <strain evidence="2 4">BS3652</strain>
    </source>
</reference>
<evidence type="ECO:0000313" key="4">
    <source>
        <dbReference type="Proteomes" id="UP000183155"/>
    </source>
</evidence>
<dbReference type="STRING" id="47884.SAMN04490203_2956"/>
<name>A0A0J6JHV4_PSETA</name>
<accession>A0A0J6JHV4</accession>
<reference evidence="1 3" key="1">
    <citation type="submission" date="2015-02" db="EMBL/GenBank/DDBJ databases">
        <title>Pseudomonas helleri sp. nov. and Pseudomonas weihenstephanensis sp. nov., isolated from raw cows milk.</title>
        <authorList>
            <person name="von Neubeck M."/>
            <person name="Huptas C."/>
            <person name="Wenning M."/>
            <person name="Scherer S."/>
        </authorList>
    </citation>
    <scope>NUCLEOTIDE SEQUENCE [LARGE SCALE GENOMIC DNA]</scope>
    <source>
        <strain evidence="1 3">DSM 21104</strain>
    </source>
</reference>
<dbReference type="EMBL" id="FNRS01000001">
    <property type="protein sequence ID" value="SEC70980.1"/>
    <property type="molecule type" value="Genomic_DNA"/>
</dbReference>
<dbReference type="Proteomes" id="UP000036395">
    <property type="component" value="Unassembled WGS sequence"/>
</dbReference>